<feature type="domain" description="Fibronectin type-III" evidence="30">
    <location>
        <begin position="4075"/>
        <end position="4168"/>
    </location>
</feature>
<dbReference type="GO" id="GO:0050793">
    <property type="term" value="P:regulation of developmental process"/>
    <property type="evidence" value="ECO:0007669"/>
    <property type="project" value="UniProtKB-ARBA"/>
</dbReference>
<dbReference type="Proteomes" id="UP000887116">
    <property type="component" value="Unassembled WGS sequence"/>
</dbReference>
<feature type="domain" description="Fibronectin type-III" evidence="30">
    <location>
        <begin position="2894"/>
        <end position="2988"/>
    </location>
</feature>
<feature type="domain" description="Ig-like" evidence="29">
    <location>
        <begin position="3682"/>
        <end position="3769"/>
    </location>
</feature>
<evidence type="ECO:0000256" key="18">
    <source>
        <dbReference type="ARBA" id="ARBA00022860"/>
    </source>
</evidence>
<feature type="domain" description="Ig-like" evidence="29">
    <location>
        <begin position="2503"/>
        <end position="2590"/>
    </location>
</feature>
<dbReference type="SUPFAM" id="SSF48726">
    <property type="entry name" value="Immunoglobulin"/>
    <property type="match status" value="31"/>
</dbReference>
<feature type="domain" description="Fibronectin type-III" evidence="30">
    <location>
        <begin position="1713"/>
        <end position="1808"/>
    </location>
</feature>
<feature type="domain" description="Fibronectin type-III" evidence="30">
    <location>
        <begin position="4964"/>
        <end position="5057"/>
    </location>
</feature>
<dbReference type="PROSITE" id="PS00108">
    <property type="entry name" value="PROTEIN_KINASE_ST"/>
    <property type="match status" value="1"/>
</dbReference>
<feature type="region of interest" description="Disordered" evidence="27">
    <location>
        <begin position="7233"/>
        <end position="7409"/>
    </location>
</feature>
<feature type="region of interest" description="Disordered" evidence="27">
    <location>
        <begin position="3278"/>
        <end position="3297"/>
    </location>
</feature>
<dbReference type="PANTHER" id="PTHR14340:SF9">
    <property type="entry name" value="FIBRONECTIN TYPE-III DOMAIN-CONTAINING PROTEIN"/>
    <property type="match status" value="1"/>
</dbReference>
<feature type="domain" description="Protein kinase" evidence="28">
    <location>
        <begin position="6688"/>
        <end position="6943"/>
    </location>
</feature>
<comment type="subcellular location">
    <subcellularLocation>
        <location evidence="3">Cytoplasm</location>
        <location evidence="3">Myofibril</location>
        <location evidence="3">Sarcomere</location>
        <location evidence="3">A band</location>
    </subcellularLocation>
    <subcellularLocation>
        <location evidence="4">Cytoplasm</location>
        <location evidence="4">Myofibril</location>
        <location evidence="4">Sarcomere</location>
        <location evidence="4">I band</location>
    </subcellularLocation>
    <subcellularLocation>
        <location evidence="2">Nucleus</location>
    </subcellularLocation>
</comment>
<feature type="region of interest" description="Disordered" evidence="27">
    <location>
        <begin position="2674"/>
        <end position="2708"/>
    </location>
</feature>
<dbReference type="FunFam" id="2.60.40.10:FF:000567">
    <property type="entry name" value="Uncharacterized protein, isoform G"/>
    <property type="match status" value="4"/>
</dbReference>
<comment type="catalytic activity">
    <reaction evidence="24">
        <text>L-seryl-[protein] + ATP = O-phospho-L-seryl-[protein] + ADP + H(+)</text>
        <dbReference type="Rhea" id="RHEA:17989"/>
        <dbReference type="Rhea" id="RHEA-COMP:9863"/>
        <dbReference type="Rhea" id="RHEA-COMP:11604"/>
        <dbReference type="ChEBI" id="CHEBI:15378"/>
        <dbReference type="ChEBI" id="CHEBI:29999"/>
        <dbReference type="ChEBI" id="CHEBI:30616"/>
        <dbReference type="ChEBI" id="CHEBI:83421"/>
        <dbReference type="ChEBI" id="CHEBI:456216"/>
        <dbReference type="EC" id="2.7.11.1"/>
    </reaction>
</comment>
<feature type="domain" description="Fibronectin type-III" evidence="30">
    <location>
        <begin position="1220"/>
        <end position="1315"/>
    </location>
</feature>
<feature type="domain" description="Fibronectin type-III" evidence="30">
    <location>
        <begin position="6541"/>
        <end position="6634"/>
    </location>
</feature>
<feature type="domain" description="Ig-like" evidence="29">
    <location>
        <begin position="7401"/>
        <end position="7489"/>
    </location>
</feature>
<dbReference type="InterPro" id="IPR036116">
    <property type="entry name" value="FN3_sf"/>
</dbReference>
<dbReference type="Pfam" id="PF00069">
    <property type="entry name" value="Pkinase"/>
    <property type="match status" value="1"/>
</dbReference>
<feature type="region of interest" description="Disordered" evidence="27">
    <location>
        <begin position="907"/>
        <end position="926"/>
    </location>
</feature>
<feature type="domain" description="Fibronectin type-III" evidence="30">
    <location>
        <begin position="3485"/>
        <end position="3578"/>
    </location>
</feature>
<feature type="domain" description="Fibronectin type-III" evidence="30">
    <location>
        <begin position="4766"/>
        <end position="4861"/>
    </location>
</feature>
<accession>A0A8X6KZJ6</accession>
<dbReference type="GO" id="GO:0045214">
    <property type="term" value="P:sarcomere organization"/>
    <property type="evidence" value="ECO:0007669"/>
    <property type="project" value="UniProtKB-ARBA"/>
</dbReference>
<dbReference type="SMART" id="SM00409">
    <property type="entry name" value="IG"/>
    <property type="match status" value="30"/>
</dbReference>
<feature type="domain" description="Fibronectin type-III" evidence="30">
    <location>
        <begin position="1118"/>
        <end position="1214"/>
    </location>
</feature>
<evidence type="ECO:0000256" key="27">
    <source>
        <dbReference type="SAM" id="MobiDB-lite"/>
    </source>
</evidence>
<evidence type="ECO:0000259" key="28">
    <source>
        <dbReference type="PROSITE" id="PS50011"/>
    </source>
</evidence>
<feature type="domain" description="Fibronectin type-III" evidence="30">
    <location>
        <begin position="6148"/>
        <end position="6242"/>
    </location>
</feature>
<dbReference type="FunFam" id="2.60.40.10:FF:000345">
    <property type="entry name" value="Muscle M-line assembly protein unc-89"/>
    <property type="match status" value="1"/>
</dbReference>
<dbReference type="EC" id="2.7.11.1" evidence="6"/>
<dbReference type="EMBL" id="BMAO01003470">
    <property type="protein sequence ID" value="GFQ88098.1"/>
    <property type="molecule type" value="Genomic_DNA"/>
</dbReference>
<keyword evidence="8" id="KW-0723">Serine/threonine-protein kinase</keyword>
<evidence type="ECO:0000256" key="10">
    <source>
        <dbReference type="ARBA" id="ARBA00022679"/>
    </source>
</evidence>
<dbReference type="CDD" id="cd00063">
    <property type="entry name" value="FN3"/>
    <property type="match status" value="39"/>
</dbReference>
<dbReference type="FunFam" id="2.60.40.10:FF:000107">
    <property type="entry name" value="Myosin, light chain kinase a"/>
    <property type="match status" value="2"/>
</dbReference>
<feature type="domain" description="Ig-like" evidence="29">
    <location>
        <begin position="2208"/>
        <end position="2297"/>
    </location>
</feature>
<evidence type="ECO:0000256" key="11">
    <source>
        <dbReference type="ARBA" id="ARBA00022723"/>
    </source>
</evidence>
<feature type="domain" description="Ig-like" evidence="29">
    <location>
        <begin position="1913"/>
        <end position="2002"/>
    </location>
</feature>
<name>A0A8X6KZJ6_TRICU</name>
<comment type="catalytic activity">
    <reaction evidence="23">
        <text>L-threonyl-[protein] + ATP = O-phospho-L-threonyl-[protein] + ADP + H(+)</text>
        <dbReference type="Rhea" id="RHEA:46608"/>
        <dbReference type="Rhea" id="RHEA-COMP:11060"/>
        <dbReference type="Rhea" id="RHEA-COMP:11605"/>
        <dbReference type="ChEBI" id="CHEBI:15378"/>
        <dbReference type="ChEBI" id="CHEBI:30013"/>
        <dbReference type="ChEBI" id="CHEBI:30616"/>
        <dbReference type="ChEBI" id="CHEBI:61977"/>
        <dbReference type="ChEBI" id="CHEBI:456216"/>
        <dbReference type="EC" id="2.7.11.1"/>
    </reaction>
</comment>
<dbReference type="FunFam" id="2.60.40.10:FF:002083">
    <property type="entry name" value="Protein CBR-UNC-22"/>
    <property type="match status" value="5"/>
</dbReference>
<dbReference type="FunFam" id="2.60.40.10:FF:000003">
    <property type="entry name" value="Titin isoform E"/>
    <property type="match status" value="5"/>
</dbReference>
<feature type="domain" description="Ig-like" evidence="29">
    <location>
        <begin position="4568"/>
        <end position="4656"/>
    </location>
</feature>
<dbReference type="GO" id="GO:0007517">
    <property type="term" value="P:muscle organ development"/>
    <property type="evidence" value="ECO:0007669"/>
    <property type="project" value="UniProtKB-ARBA"/>
</dbReference>
<dbReference type="Gene3D" id="2.60.40.10">
    <property type="entry name" value="Immunoglobulins"/>
    <property type="match status" value="70"/>
</dbReference>
<evidence type="ECO:0000256" key="4">
    <source>
        <dbReference type="ARBA" id="ARBA00004355"/>
    </source>
</evidence>
<dbReference type="GO" id="GO:0031430">
    <property type="term" value="C:M band"/>
    <property type="evidence" value="ECO:0007669"/>
    <property type="project" value="UniProtKB-ARBA"/>
</dbReference>
<dbReference type="FunFam" id="2.60.40.10:FF:000147">
    <property type="entry name" value="Myosin light chain kinase"/>
    <property type="match status" value="1"/>
</dbReference>
<evidence type="ECO:0000256" key="14">
    <source>
        <dbReference type="ARBA" id="ARBA00022777"/>
    </source>
</evidence>
<dbReference type="GO" id="GO:0009888">
    <property type="term" value="P:tissue development"/>
    <property type="evidence" value="ECO:0007669"/>
    <property type="project" value="UniProtKB-ARBA"/>
</dbReference>
<protein>
    <recommendedName>
        <fullName evidence="25">Titin</fullName>
        <ecNumber evidence="6">2.7.11.1</ecNumber>
    </recommendedName>
</protein>
<dbReference type="FunFam" id="3.30.200.20:FF:000249">
    <property type="entry name" value="twitchin isoform X2"/>
    <property type="match status" value="1"/>
</dbReference>
<dbReference type="FunFam" id="2.60.40.10:FF:000050">
    <property type="entry name" value="Titin isoform B"/>
    <property type="match status" value="1"/>
</dbReference>
<feature type="compositionally biased region" description="Polar residues" evidence="27">
    <location>
        <begin position="7375"/>
        <end position="7384"/>
    </location>
</feature>
<dbReference type="GO" id="GO:0030018">
    <property type="term" value="C:Z disc"/>
    <property type="evidence" value="ECO:0007669"/>
    <property type="project" value="UniProtKB-ARBA"/>
</dbReference>
<feature type="binding site" evidence="26">
    <location>
        <position position="6717"/>
    </location>
    <ligand>
        <name>ATP</name>
        <dbReference type="ChEBI" id="CHEBI:30616"/>
    </ligand>
</feature>
<feature type="domain" description="Fibronectin type-III" evidence="30">
    <location>
        <begin position="3778"/>
        <end position="3874"/>
    </location>
</feature>
<feature type="domain" description="Ig-like" evidence="29">
    <location>
        <begin position="6443"/>
        <end position="6536"/>
    </location>
</feature>
<feature type="domain" description="Fibronectin type-III" evidence="30">
    <location>
        <begin position="2994"/>
        <end position="3089"/>
    </location>
</feature>
<keyword evidence="15" id="KW-0106">Calcium</keyword>
<reference evidence="31" key="1">
    <citation type="submission" date="2020-07" db="EMBL/GenBank/DDBJ databases">
        <title>Multicomponent nature underlies the extraordinary mechanical properties of spider dragline silk.</title>
        <authorList>
            <person name="Kono N."/>
            <person name="Nakamura H."/>
            <person name="Mori M."/>
            <person name="Yoshida Y."/>
            <person name="Ohtoshi R."/>
            <person name="Malay A.D."/>
            <person name="Moran D.A.P."/>
            <person name="Tomita M."/>
            <person name="Numata K."/>
            <person name="Arakawa K."/>
        </authorList>
    </citation>
    <scope>NUCLEOTIDE SEQUENCE</scope>
</reference>
<dbReference type="Pfam" id="PF00041">
    <property type="entry name" value="fn3"/>
    <property type="match status" value="38"/>
</dbReference>
<dbReference type="GO" id="GO:0007525">
    <property type="term" value="P:somatic muscle development"/>
    <property type="evidence" value="ECO:0007669"/>
    <property type="project" value="UniProtKB-ARBA"/>
</dbReference>
<dbReference type="FunFam" id="2.60.40.10:FF:000056">
    <property type="entry name" value="twitchin isoform X4"/>
    <property type="match status" value="20"/>
</dbReference>
<feature type="domain" description="Fibronectin type-III" evidence="30">
    <location>
        <begin position="3584"/>
        <end position="3678"/>
    </location>
</feature>
<dbReference type="PROSITE" id="PS50853">
    <property type="entry name" value="FN3"/>
    <property type="match status" value="39"/>
</dbReference>
<evidence type="ECO:0000313" key="31">
    <source>
        <dbReference type="EMBL" id="GFQ88098.1"/>
    </source>
</evidence>
<feature type="domain" description="Fibronectin type-III" evidence="30">
    <location>
        <begin position="3880"/>
        <end position="3975"/>
    </location>
</feature>
<feature type="region of interest" description="Disordered" evidence="27">
    <location>
        <begin position="300"/>
        <end position="339"/>
    </location>
</feature>
<evidence type="ECO:0000256" key="7">
    <source>
        <dbReference type="ARBA" id="ARBA00022490"/>
    </source>
</evidence>
<feature type="domain" description="Ig-like" evidence="29">
    <location>
        <begin position="5262"/>
        <end position="5352"/>
    </location>
</feature>
<dbReference type="InterPro" id="IPR017441">
    <property type="entry name" value="Protein_kinase_ATP_BS"/>
</dbReference>
<feature type="compositionally biased region" description="Low complexity" evidence="27">
    <location>
        <begin position="7277"/>
        <end position="7363"/>
    </location>
</feature>
<dbReference type="OrthoDB" id="504170at2759"/>
<evidence type="ECO:0000256" key="12">
    <source>
        <dbReference type="ARBA" id="ARBA00022737"/>
    </source>
</evidence>
<evidence type="ECO:0000256" key="17">
    <source>
        <dbReference type="ARBA" id="ARBA00022842"/>
    </source>
</evidence>
<dbReference type="SMART" id="SM00060">
    <property type="entry name" value="FN3"/>
    <property type="match status" value="39"/>
</dbReference>
<dbReference type="GO" id="GO:0005198">
    <property type="term" value="F:structural molecule activity"/>
    <property type="evidence" value="ECO:0007669"/>
    <property type="project" value="UniProtKB-ARBA"/>
</dbReference>
<dbReference type="GO" id="GO:0005524">
    <property type="term" value="F:ATP binding"/>
    <property type="evidence" value="ECO:0007669"/>
    <property type="project" value="UniProtKB-UniRule"/>
</dbReference>
<feature type="region of interest" description="Disordered" evidence="27">
    <location>
        <begin position="48"/>
        <end position="110"/>
    </location>
</feature>
<feature type="domain" description="Fibronectin type-III" evidence="30">
    <location>
        <begin position="2404"/>
        <end position="2499"/>
    </location>
</feature>
<feature type="domain" description="Fibronectin type-III" evidence="30">
    <location>
        <begin position="5857"/>
        <end position="5952"/>
    </location>
</feature>
<feature type="domain" description="Ig-like" evidence="29">
    <location>
        <begin position="4865"/>
        <end position="4954"/>
    </location>
</feature>
<keyword evidence="12" id="KW-0677">Repeat</keyword>
<dbReference type="GO" id="GO:0004674">
    <property type="term" value="F:protein serine/threonine kinase activity"/>
    <property type="evidence" value="ECO:0007669"/>
    <property type="project" value="UniProtKB-KW"/>
</dbReference>
<sequence length="7668" mass="853091">GTQVIKESKDIKISFDGTTASLTITQTTTSSSGSYKVEFTNDFGKAESSAQLTVEEKKKRRKKSTKVEEKKTTATKQTTVPQISVEEPTKKGPPVPVVIKEPSPEPGSRKHLQIRGSIIIADEKGLVVDETGKTKKLRPGEVLEVAQPKRRKSIDARRVSVSELQEMIDKPCTPLKAIPGDEKCAPSILDFQQNYSAVEGATAYLSFQVEGNPAPQFHFYKGISEIFEGGRYKIFTDGNTNTVALCIRKSKAQDEGKYKIVAYNEVGEDSQEVSLFVSDESGMDFRAMLKKRQYAKWKEEQEDPNWNLKPPEKERRPSLRGTKNGERRGSHESRRPSLAELIPDWPTLQKVVRDSEKKDEFLKPLVDTRAKEGKDKKVRLEAVFSKMNVKAKWYKGKEELFLGKKYHMQSEGDLHVLIINNPVEEDSGRYKIECMGVSSSCILEVDEPDPVYKFTKKLNETTDAYTTKDVVLECAVNDYKACVNWYKDGQKIEASDKYVIEADPLGRKLLKIVGLTLADNGQYMCKINAEEKTETKLVVTDQLFKFSKPLKSIKVVENTEAILECELDDWEGKVQWFKGDKELKADPVVEQVAQIRRRRLVFKGVRLTDEGKYTCKSNADSTVCEMIVEPANKIVKKLKDCILLERAKGVLEVEMLDKKAPVEWFKNGEKITPTDRIHIKMHDDGKHHLIFNDLEMEDAGEYTCQAKDLKTSCKLTVEQAERAPIIKLEKFDFVGDSGKPYTIEVPYEIVGTRTSKPVAKLLRNGQPVTAKEIDIVIKDEKVNVTFRKAVRGSSGKYSFTLSNSQGEAKCDLDLNILDVPTPPEGPLEVFDVYRDRCKLAWKPCKDTGGIPLTHYLVERQDLGARGGWAEVGTTQDIKFDVTDLTPKKEYKFRIRAINEKGSSQPLVAPKTTFAKDPYDEPSKPGAVEIEDWDVGRVDIAWTKPESDGGAPITSYVVEYKDKFSGEWTTGPEVGPDELKCRVDGLKEGVQYQFRVKAVNKAGPGEPSDPSKPVIAKARYVKPYIIGDEVKGMIIKKGQMIKYEIQFGGEPPPTVKWSKDLKELDVSKKISIDNTQKDTVFMLKSAERADSGKYTLTLTNSTGSCSSWGDVIVLDKPTAPRGPLKAEEVRADHVKLKWNKPDDTGGQELKGYVIEKMDTDTGRWVPAGEVGPNDNTFTVDGLTPKKKYKFRVKAINKDGESPALVTEEAIEAKNPYDEPGKPPKPEIVDYDNTKVELKWVPPDNDGGRPILHYIIEMKDKFSVAWAQVLKTEDAKCRGVVEGLKENSVVQFRVRAVNKAGIGEPSDPTANHTVKHRHLKPYIDRTNLKTQMIKVGRSIKFDVDIRGEPPPEVVWSFADHKVTQDDYIKIENRDYHSDFSIVKAKRKHSGKYTITATNASGKDMVTVDVTILGKPSKPEGPLEACDIHKEGCKLKWNKPKDDGGAPIQQYEVEKFDKETGRWTRVGKVSGDKPEMEVTGLTPGKEYLFRVSAINEEGESEPLEALKPIIAKNPFDEPGKPGVPEFADWDNSSVDLKWTPPASDGGSPITKYIIEKKEKFCLSWEKAAEVPGDKPEAKVLNLKEKAEYQFRVIAVNAAGPGEPSEATKHHLVKHRKLKPYIDRTNLETTTLRKGKSLKLDVNIKGEPAPTVKWILKDKVVESSEHREIVNVDYNTKLIIHSAQRKYSGVYKIIAENEHGKDEAEVEINILGAPSKPKGPLEVSNVHAKGCKLKWQPPEDDGGKPIHHYQVEKMDVATGNWVPVGRAESDKPEMDVPGLIPGKEYQFRVKAVNAEGESEPLVTDMPIVAKNPFEAASTPGTPEIVDWDENMVDLKWQPPKSDGGAPITGYVIEKKERFGTVWDTCAEIQGAKPEGKVTGLVKGHQYEFRVKAINKAGESEPSEPTKPHTAKARHLAPKINRANLQDINIRSGHSIKLDVEVEGEPPPTITWHLGEKPVEVDDVLQYHNEDYATHIKFTNLTRMYSGKYTIKAVNKSGRDEATVNINVLSKPARPEGPMEITDVNAKGCKLKWQPPKDDGGTPLEGYQVEKMDVLTGRWVPVGKVGKDETEIPVTGLEEGKKYHFRVKAINNEGESEPLETDRSTLAKNPYDKPGTPGVPEVVDYDKDFVQLKWDRPAKDGNAPITSYIIEKKDKISGEWVKAAEVPGTEGKVGGLIEGQKYEFRVKAVNKAGPGEPSEASVPHLAKPKFLKPRIDRANLKHMSIKIGQTVNLDVNVIGEPPPEIVWQLNDAEVKPSETVRIDNSDYNTKFYLLRATRKESGVYTIIATNKVGKDTAEVEIFVLGKPSKPKGPLDVSDVHKEGCTLKWSEPEDDGGCPIEYYEVEKMDEDTGVWVPAGKSTTPKCDVTNLTPGKKYKFRVRAVNKEGDSEELETDGSTLAKNPFDEPSKPGRPEPTDWDVDHVDLQWAPPASDGGSPITKYIVEKRKKGAHKWHKAKEIPGDKTAATVGDLEEGEEYEFRVIAVNKGGKSEPSESSRPVIAKPKNLAPKIDRKNLNALTVRSGQAVKLEIDVKGEPTPTITWTIDGKPLAASSRIKPEIEPNRTVFIISKALRKDTNKYTITAKNSNGTDEAVLDLKVLGKPSKPKGPLKVDDVHAEGCKLSWDAPEDDGGEPIQQYVVEKMDTETGRWVPVLTTKEPNAEITGLIPGKDYKFRVKAVNPEGESEPLETEKATTAKNPFDEPGQPGKPTAKDWDKHHVDLTWAPPFSDGGSPITSYIIEKKDKYSSKWQKAIEIIGDACEARVPDLIEGMEYNFRVKAVNKGGPGEASVPSDSITAKVRYLAPKIDRSMLKDVVIHASQSVKFDVKIIGEPPPKKTWIFGNITLKDGGKINTENEPYRTKLSIINCDKRDTGTYKIKAENSVGSDEATIELMVLDRPGAPQGPLEISDVHAEGCKLKWNPPEEDGGVPVEHYAVEKMDTATGRWVPVGRSLGPEIEVGNLEPGHEYKFRVKAVNAEGESDSLDAFEPIIAKNPFDPPGQPSTPEVKDWDKDMVQLEWNAPTKDGGAPITGYLIEKKRKGSTQWSKGATVDGDATTAKVKGLENGETYQFRVTAINIAGPGEPSEATRPVLVKPRKLAPKIDRRNLNPITIKAGQAFDFDVKIIGEPAPTVRWILKDKPVVERLDLTITNIPYNTKLVCDKAQRIDAGFYRIIASNAHGEDVAEVEVSVLAKPAKPEGPLIVSDVNKHGCKLKWNKPKDDGGEPLEGYIIEKEDPETGLWIPVAKTHVPEGEVTGLTPGKSYKFRVKAVNKEGESEPLETFAPVVAKDPFDPPGAPGTPEPTDWNKDHVDLQWKAPESDGNSAISHYIIEKREKGNPKWEKAAEVPGDQTKGTAPFLVEGKDYEFRVIAVNKAGPGEPSEASRTVTAKPRFLAPQIDRKNLLDITIKAGQTIKFDVNIIGEPPPTKIWTINDIEIKASDRIILTNEDYNTKLVIRRATRAESGKFVITATNSSGRDSANVIVNVQDKPSAPEGPLTVSDIHKDGCKLKWKKPKDDGGVPLEGYLVEKMDEETGKWVPVGKTKDANMDVTGLTPGKKYKFRVRALNKEGESEPLETTDSIIAKNPFDEPGKPGDLQVTDWDKDHVDLKWTAPETDGGSPITGYLIEVKDKFGNWEKAMEVPAGQTAASVGDLTQGQSYEFRVKAVNKAGPGEPSNATPPVIAKPRRLAPKIDRSTLNKIRVKAGHSFNFTANVIGEPPPTMSWIFKGRTLEADSRIKIVNEEYSTKIVVRKCRRDDNGVYLLRAENEHGKDEAEVEAVVFDKPSPPGGPLKVTDVTAEGCNLEWNPPSDDGGQPVDNYIVEKMDPATGIWSPVGETIGPETSMKVKGLVPGKSYKFRVRAANRQGESEPLEADKTIVAKNPFDEPGKPGTPEIEDYDRDFVKLKWTAPESDGGSPITGYIIEKKDKLNPDWTAVQEVSADQTTATVKDLIENGVYEFRIRAVNKGGPGEASDSTGQHIAKPKNLAPHIDRNAMINIRLKAGKSFELNVPVSGEPPPKKTWLLNNKMVMDDLRWFFTYENYRTIVKVKKALREDSGSLSLTATNSNGSDTAKITIVVLDVPLAPKNLTIEEVTKESCTIRWNPPDDDGGSDIQHYTVEKKDMETGRWVHVDETVNQFLHTDKLIEMHQYLFRVKAVNREGSSQWAMTKTAIVAKNPFDPPEKPSPPVATDWDSHFIELEWRPPKKDGGSPVSSYVIEKRLKGSPLWDEAARVAGEVTKTKITDLQEGEEYEFRLVAINKAGPSEPSDPTQPITAKPRFLAPIVDRLTLLDQRVRAGRPITYEVAIKGEPPPIASWSINDKPVIGNPRVEVRTTPTMCFFEILISVRSDTGKYSLNLENSSGRLSTSATVTVLDRPSPPEGPLDVSEVTKESAVLTWKAPKDDGGCPIKHYLIEKMDASRATWMEAGQSTSLSFKVTRLVHHKKYQFRVIAVNEVGDSDALEREDGVIAKDPFEPPSTPGKPEATDWGSDFVELSWPAPKEDGGSPVTGYIIQKKVRGSNLWEKGAEVVGTETKGKVPYLIEGQDYEFRVIAVNKGGESQPSEPSELITARPRFLAPKIITPMNDVDVKSGDILHIEIKFIGAPTPEITWTVDDKVLQSDKRISVSNYENYTLIHTINAKRSDSGRYCLKLKNESGSDEGTMKVNVLGKPGAPEGPLEVKDIQKDSVTLSWNPPKDDGGSEIISYVIEKRDTTHKGPWVPAVTIPAKTTNAVVPKLVENTNYEFRVKAKNAQGLSVPLTTDRTVLVKNPFRPPSQPGAPEPVDHDRDFIKITWAPPQKDGGSAIIGYDIERRDTKLNRWVQINRDLVKGIQYTDNTVTDGHLYEYRVTAHNVAGSSEPSAASKPIAAKPMKEKPKLHLDGLYGKLIRVRAGEPVYINIPMTGSPVPTIRWTFNKQHLQDTPHTRQEIGDELIKLTIPKSERSDSGLYTITAKNAYGEDSGDITLLVYDKPSPPKGPLEATEVTNSSVTLKWQKPDDDGGSELTGYIVERCEIGTDKWLPCGGYCPNPVFTVKGLDEGKQYRFRVRSENIYGISDALESKPITAKNPFDPPDPPSQPKVLDHGPTFVSLAWEPPAHDGGKPIIGYLVEKKEKGTQEWIRVTSFPIPTTDFVVPSLSDGQTYEFRVLAVNEGGVGRPSKPTAPVMAVRKMYPPEAPEAPHIDKITKESVTLSWQKPNDGGSKILGYYIEKRMKDAKEWDIINNILHKDRTFTVLELMEGKEYEFRIIAVNDIGESPPSKPSAMVLVEEQPDKPRIDAGAVKDIVVKAGEEFSITVPFTGFPKPEATWTKNDKDIDETDARIFMKVSDTSAVLAVTNAKREDTATFKVHLKNKSGFDTCYCRVTVLDKPSAPEDVHAEEIEGESLTLYWQAPKDDGGSEVSNYVVEKKEVGTLTWVRVSSFVTTTACRVRNLVVGKQYDFQVMAENKHGMSEPGRTREPILAKLPFDPPGAPGSPQAVETTVDSITLSWQKPREDGGSPVTGYVLEKRDKGKERWTAACQTTIADQTFRVTGLKENHEYEFRVAAVNAAGQGPFSSCSDGIFANPPSCSPKIDAAFSMRDITVMAGEEFTIRVPFNAFPVPTATWTINGKSVVKTDRVYSEVNVAFTVLINKKARRDDSGNYALVLKNQHGSDNGACRVLVVDKPGPPEGPLEASDITPETCSLSWKPPKDDGGSAITNYVVEKQDANSQVWTKLSSYVRGCHYEVIGLEHKKKYHFRVRAENKYGVGSPLDTDRLITAKFSFDPPGPPSTPTITDYDGVSVSLSWDHPVHDGGSRIQGYQVEYCDMADGRWRVGNDYLVKETHFTIPNLTENHDYQFRVKAKNVAGLGEASEPTATFRLKKKFSPPSPPEDVMVGKIGRSYIELRWEKPRSDGGSKITGYIVERREAGTAFWFKANDFPCAECHYTVMNLMENAEYEFRVFALNAAGKSEPSACTNPIKVCEVTDGQKPEFVRKLFNKSVALKKHIIFDCEAVGKPAPTARWFKNGREIHSAGRILLSEGKDGEFKLTITEVWDTDEGEYACVVSNSLGSDKCFARMIIAVAPRIERCPTEVFFPEKENGKVKIYFSGTSPFDVLLFKEGFELKEDGHIKYTVFDDYVIIYWKEIEKNDMGKYKLTVKNESGSAEADFSLFVTGLPGPPIGPLEVSDITQHTATLAWKVPEYDGGCKITHYIIERKETTHNQWVIAASYCKDTTFTVQGLTENGEYLFRVMAVNENGQSAPLEGLNPIIAKLPFDPPGAPGSPNVIEVGGDFVNLSWAKPEHDGGARILGYWIEKREAGTQTWQKVNLTPCHATQINITNLIEDRQYEFRVFAFNEAGMGPAANTETAVKIVDPNAPVPPEFLTPLKKVLCHENKNAQFTCTVVGNPKPNIVWYKGVREIFEGTGKYTILKEGDVHTLVINEVYGEDADEYSVRASNKGGVRTSRAELLIMRPPHINVPPRFRDVAQFEKGENITLKIPFIGYPKPTLKWSRNEEEIEKGSHYDIIIGDRHAVLIIRDVNSDDNGPYRLFAENELGTDSAIIKIKISDRPDKPRDVKADRATDDSVVLSWKAPAWDGGSQIHNYIIERQESPMTSWVRCGNTRLTLHQVTGLNPNKEYRFRVYAENIFGRSDPSDVSASVMTQQSKKERAKQKQFDAQGKKIRGRSEGFISNYDQFVFDIDKYIPQPVGIKTSSVYDYYDILEEIGVGAFGVVHRCKERSTGRVFAAKFIPVSHPMEKTMIKREIDIMNQLHHPKLIRLHDAFEEEDEMILIYEFMSGGELFERITSDGYTMSEAEVINYMRQICEAVKHMHEKNIIHLDLKPENIMCQMKNSNNVKVIDFGLATKLDPNEPVKISTGTAEFAAPEIVEREPVGFYTDMWAVGVLAYVLLSGLSPFAGENDIETLKNVRACDWDFDEDAFANISDQGKDFIRKLLQRSKDKRMTAHECLEHAWLKGEMTPPTAVIERTRYIKFRDSIRARYGDYWFSCVIPLGHIANYSSLRKLQEEKFKIREFYFDRRQAAPRFVIRPQSTFVYEGQAAKFFCRIIAAFPATVTWHRDNYELKQSVKYMKRYEDDNYYFIINRCKTEDRGEYIIRAENSYGFREEPVFLNVQAVPRDIPHVHLDEPVRKRVPQPKLWDEPADSAPCFTFQLRPRCMQTGSVCKLLCCLKGRPTPTVKWFKDGKELNKFEYNVSHADGVVTLEIVGCSVEDTGRYSCRASNPLGEDETWCHVEVEDRKLPPVKAPLIVTPAPSPIPGQRSSYRSTYSPMKDTSSYRASSVSRTGGYGSSSKYSSDYSSKYSSDYSSKYSSSKYSSDYKSSSYSSSSSRQAQSSYSSSSSTKKASDYTSSSAYSSRLSPTARYSPSRSSPTPSTKRVQKPYGKKTTTEGSSPVRSRTSTRELEIPDDSTMAPPTFKEGLSDHKIKDGESLTLKCVVAGDPDPQIEWFKNNEQLHSSDIIDLKYKNKVATLSIGEVFPEDEGTYVCKATNSLGTVSTSGKLTILPMEKKKTAKSGSGKPPRIMKHLQSKQVKDGDPITLLCTVKCASSFDVDSGIYTCEVFNDSGEAFSSCTLVVIVPNEPVKGPGFSKFPESQTVHENQPVTFSAELEKDADKVKWTKDGKVLEEKSTHHKITKSGKKCTLTIEKCASTDVGQYSIRAQSSSSGDGIATFSLNVLTESDL</sequence>
<keyword evidence="22" id="KW-0393">Immunoglobulin domain</keyword>
<evidence type="ECO:0000256" key="24">
    <source>
        <dbReference type="ARBA" id="ARBA00048679"/>
    </source>
</evidence>
<feature type="domain" description="Fibronectin type-III" evidence="30">
    <location>
        <begin position="4369"/>
        <end position="4463"/>
    </location>
</feature>
<dbReference type="InterPro" id="IPR008271">
    <property type="entry name" value="Ser/Thr_kinase_AS"/>
</dbReference>
<evidence type="ECO:0000256" key="20">
    <source>
        <dbReference type="ARBA" id="ARBA00023157"/>
    </source>
</evidence>
<keyword evidence="13 26" id="KW-0547">Nucleotide-binding</keyword>
<comment type="caution">
    <text evidence="31">The sequence shown here is derived from an EMBL/GenBank/DDBJ whole genome shotgun (WGS) entry which is preliminary data.</text>
</comment>
<keyword evidence="21" id="KW-0539">Nucleus</keyword>
<feature type="domain" description="Ig-like" evidence="29">
    <location>
        <begin position="5958"/>
        <end position="6036"/>
    </location>
</feature>
<evidence type="ECO:0000256" key="1">
    <source>
        <dbReference type="ARBA" id="ARBA00001946"/>
    </source>
</evidence>
<dbReference type="FunFam" id="2.60.40.10:FF:000127">
    <property type="entry name" value="titin isoform X1"/>
    <property type="match status" value="6"/>
</dbReference>
<evidence type="ECO:0000256" key="25">
    <source>
        <dbReference type="ARBA" id="ARBA00073138"/>
    </source>
</evidence>
<feature type="compositionally biased region" description="Polar residues" evidence="27">
    <location>
        <begin position="7247"/>
        <end position="7269"/>
    </location>
</feature>
<dbReference type="InterPro" id="IPR013783">
    <property type="entry name" value="Ig-like_fold"/>
</dbReference>
<keyword evidence="9" id="KW-0597">Phosphoprotein</keyword>
<evidence type="ECO:0000256" key="9">
    <source>
        <dbReference type="ARBA" id="ARBA00022553"/>
    </source>
</evidence>
<feature type="domain" description="Fibronectin type-III" evidence="30">
    <location>
        <begin position="1814"/>
        <end position="1908"/>
    </location>
</feature>
<evidence type="ECO:0000259" key="30">
    <source>
        <dbReference type="PROSITE" id="PS50853"/>
    </source>
</evidence>
<feature type="domain" description="Fibronectin type-III" evidence="30">
    <location>
        <begin position="5459"/>
        <end position="5555"/>
    </location>
</feature>
<keyword evidence="18" id="KW-0112">Calmodulin-binding</keyword>
<dbReference type="PROSITE" id="PS50835">
    <property type="entry name" value="IG_LIKE"/>
    <property type="match status" value="17"/>
</dbReference>
<keyword evidence="32" id="KW-1185">Reference proteome</keyword>
<feature type="domain" description="Fibronectin type-III" evidence="30">
    <location>
        <begin position="4664"/>
        <end position="4760"/>
    </location>
</feature>
<feature type="domain" description="Fibronectin type-III" evidence="30">
    <location>
        <begin position="1517"/>
        <end position="1612"/>
    </location>
</feature>
<keyword evidence="10" id="KW-0808">Transferase</keyword>
<dbReference type="FunFam" id="2.60.40.10:FF:000460">
    <property type="entry name" value="Bent, isoform J"/>
    <property type="match status" value="1"/>
</dbReference>
<keyword evidence="20" id="KW-1015">Disulfide bond</keyword>
<feature type="domain" description="Ig-like" evidence="29">
    <location>
        <begin position="450"/>
        <end position="535"/>
    </location>
</feature>
<feature type="domain" description="Fibronectin type-III" evidence="30">
    <location>
        <begin position="5756"/>
        <end position="5851"/>
    </location>
</feature>
<evidence type="ECO:0000256" key="2">
    <source>
        <dbReference type="ARBA" id="ARBA00004123"/>
    </source>
</evidence>
<evidence type="ECO:0000256" key="19">
    <source>
        <dbReference type="ARBA" id="ARBA00023054"/>
    </source>
</evidence>
<evidence type="ECO:0000256" key="22">
    <source>
        <dbReference type="ARBA" id="ARBA00023319"/>
    </source>
</evidence>
<feature type="domain" description="Fibronectin type-III" evidence="30">
    <location>
        <begin position="5359"/>
        <end position="5453"/>
    </location>
</feature>
<dbReference type="FunFam" id="2.60.40.10:FF:000504">
    <property type="entry name" value="Bent, isoform J"/>
    <property type="match status" value="1"/>
</dbReference>
<feature type="domain" description="Fibronectin type-III" evidence="30">
    <location>
        <begin position="5164"/>
        <end position="5258"/>
    </location>
</feature>
<feature type="compositionally biased region" description="Basic and acidic residues" evidence="27">
    <location>
        <begin position="310"/>
        <end position="337"/>
    </location>
</feature>
<evidence type="ECO:0000256" key="6">
    <source>
        <dbReference type="ARBA" id="ARBA00012513"/>
    </source>
</evidence>
<dbReference type="InterPro" id="IPR013098">
    <property type="entry name" value="Ig_I-set"/>
</dbReference>
<dbReference type="GO" id="GO:0051239">
    <property type="term" value="P:regulation of multicellular organismal process"/>
    <property type="evidence" value="ECO:0007669"/>
    <property type="project" value="UniProtKB-ARBA"/>
</dbReference>
<feature type="region of interest" description="Disordered" evidence="27">
    <location>
        <begin position="2088"/>
        <end position="2115"/>
    </location>
</feature>
<feature type="domain" description="Fibronectin type-III" evidence="30">
    <location>
        <begin position="4469"/>
        <end position="4563"/>
    </location>
</feature>
<keyword evidence="17" id="KW-0460">Magnesium</keyword>
<dbReference type="InterPro" id="IPR000719">
    <property type="entry name" value="Prot_kinase_dom"/>
</dbReference>
<feature type="non-terminal residue" evidence="31">
    <location>
        <position position="1"/>
    </location>
</feature>
<dbReference type="FunFam" id="2.60.40.10:FF:000031">
    <property type="entry name" value="Myosin-binding protein C, slow type"/>
    <property type="match status" value="3"/>
</dbReference>
<feature type="domain" description="Fibronectin type-III" evidence="30">
    <location>
        <begin position="822"/>
        <end position="917"/>
    </location>
</feature>
<evidence type="ECO:0000256" key="16">
    <source>
        <dbReference type="ARBA" id="ARBA00022840"/>
    </source>
</evidence>
<dbReference type="PROSITE" id="PS50011">
    <property type="entry name" value="PROTEIN_KINASE_DOM"/>
    <property type="match status" value="1"/>
</dbReference>
<feature type="domain" description="Fibronectin type-III" evidence="30">
    <location>
        <begin position="3190"/>
        <end position="3283"/>
    </location>
</feature>
<dbReference type="GO" id="GO:0046872">
    <property type="term" value="F:metal ion binding"/>
    <property type="evidence" value="ECO:0007669"/>
    <property type="project" value="UniProtKB-KW"/>
</dbReference>
<dbReference type="FunFam" id="1.10.510.10:FF:000321">
    <property type="entry name" value="Bent, isoform C"/>
    <property type="match status" value="1"/>
</dbReference>
<feature type="domain" description="Fibronectin type-III" evidence="30">
    <location>
        <begin position="3289"/>
        <end position="3384"/>
    </location>
</feature>
<dbReference type="FunFam" id="2.60.40.10:FF:000034">
    <property type="entry name" value="Titin isoform A"/>
    <property type="match status" value="1"/>
</dbReference>
<feature type="domain" description="Fibronectin type-III" evidence="30">
    <location>
        <begin position="6248"/>
        <end position="6343"/>
    </location>
</feature>
<evidence type="ECO:0000256" key="26">
    <source>
        <dbReference type="PROSITE-ProRule" id="PRU10141"/>
    </source>
</evidence>
<dbReference type="PRINTS" id="PR00014">
    <property type="entry name" value="FNTYPEIII"/>
</dbReference>
<evidence type="ECO:0000313" key="32">
    <source>
        <dbReference type="Proteomes" id="UP000887116"/>
    </source>
</evidence>
<dbReference type="Gene3D" id="1.10.510.10">
    <property type="entry name" value="Transferase(Phosphotransferase) domain 1"/>
    <property type="match status" value="1"/>
</dbReference>
<dbReference type="SMART" id="SM00220">
    <property type="entry name" value="S_TKc"/>
    <property type="match status" value="1"/>
</dbReference>
<evidence type="ECO:0000256" key="13">
    <source>
        <dbReference type="ARBA" id="ARBA00022741"/>
    </source>
</evidence>
<dbReference type="GO" id="GO:0005634">
    <property type="term" value="C:nucleus"/>
    <property type="evidence" value="ECO:0007669"/>
    <property type="project" value="UniProtKB-SubCell"/>
</dbReference>
<dbReference type="FunFam" id="2.60.40.10:FF:000440">
    <property type="entry name" value="Bent, isoform C"/>
    <property type="match status" value="1"/>
</dbReference>
<dbReference type="InterPro" id="IPR003599">
    <property type="entry name" value="Ig_sub"/>
</dbReference>
<dbReference type="SMART" id="SM00408">
    <property type="entry name" value="IGc2"/>
    <property type="match status" value="24"/>
</dbReference>
<dbReference type="SUPFAM" id="SSF56112">
    <property type="entry name" value="Protein kinase-like (PK-like)"/>
    <property type="match status" value="1"/>
</dbReference>
<keyword evidence="11" id="KW-0479">Metal-binding</keyword>
<dbReference type="InterPro" id="IPR036179">
    <property type="entry name" value="Ig-like_dom_sf"/>
</dbReference>
<feature type="domain" description="Fibronectin type-III" evidence="30">
    <location>
        <begin position="2305"/>
        <end position="2398"/>
    </location>
</feature>
<comment type="similarity">
    <text evidence="5">Belongs to the protein kinase superfamily. CAMK Ser/Thr protein kinase family.</text>
</comment>
<feature type="domain" description="Ig-like" evidence="29">
    <location>
        <begin position="6349"/>
        <end position="6438"/>
    </location>
</feature>
<feature type="region of interest" description="Disordered" evidence="27">
    <location>
        <begin position="2380"/>
        <end position="2411"/>
    </location>
</feature>
<feature type="domain" description="Ig-like" evidence="29">
    <location>
        <begin position="7572"/>
        <end position="7661"/>
    </location>
</feature>
<organism evidence="31 32">
    <name type="scientific">Trichonephila clavata</name>
    <name type="common">Joro spider</name>
    <name type="synonym">Nephila clavata</name>
    <dbReference type="NCBI Taxonomy" id="2740835"/>
    <lineage>
        <taxon>Eukaryota</taxon>
        <taxon>Metazoa</taxon>
        <taxon>Ecdysozoa</taxon>
        <taxon>Arthropoda</taxon>
        <taxon>Chelicerata</taxon>
        <taxon>Arachnida</taxon>
        <taxon>Araneae</taxon>
        <taxon>Araneomorphae</taxon>
        <taxon>Entelegynae</taxon>
        <taxon>Araneoidea</taxon>
        <taxon>Nephilidae</taxon>
        <taxon>Trichonephila</taxon>
    </lineage>
</organism>
<keyword evidence="16 26" id="KW-0067">ATP-binding</keyword>
<dbReference type="GO" id="GO:0003779">
    <property type="term" value="F:actin binding"/>
    <property type="evidence" value="ECO:0007669"/>
    <property type="project" value="UniProtKB-ARBA"/>
</dbReference>
<evidence type="ECO:0000259" key="29">
    <source>
        <dbReference type="PROSITE" id="PS50835"/>
    </source>
</evidence>
<feature type="domain" description="Fibronectin type-III" evidence="30">
    <location>
        <begin position="5063"/>
        <end position="5158"/>
    </location>
</feature>
<dbReference type="PANTHER" id="PTHR14340">
    <property type="entry name" value="MICROFIBRIL-ASSOCIATED GLYCOPROTEIN 3"/>
    <property type="match status" value="1"/>
</dbReference>
<feature type="domain" description="Fibronectin type-III" evidence="30">
    <location>
        <begin position="2699"/>
        <end position="2794"/>
    </location>
</feature>
<feature type="compositionally biased region" description="Basic and acidic residues" evidence="27">
    <location>
        <begin position="2398"/>
        <end position="2411"/>
    </location>
</feature>
<feature type="domain" description="Fibronectin type-III" evidence="30">
    <location>
        <begin position="5655"/>
        <end position="5749"/>
    </location>
</feature>
<dbReference type="InterPro" id="IPR011009">
    <property type="entry name" value="Kinase-like_dom_sf"/>
</dbReference>
<dbReference type="InterPro" id="IPR003961">
    <property type="entry name" value="FN3_dom"/>
</dbReference>
<evidence type="ECO:0000256" key="3">
    <source>
        <dbReference type="ARBA" id="ARBA00004161"/>
    </source>
</evidence>
<dbReference type="FunFam" id="2.60.40.10:FF:000006">
    <property type="entry name" value="Uncharacterized protein, isoform F"/>
    <property type="match status" value="1"/>
</dbReference>
<feature type="domain" description="Ig-like" evidence="29">
    <location>
        <begin position="7135"/>
        <end position="7224"/>
    </location>
</feature>
<evidence type="ECO:0000256" key="15">
    <source>
        <dbReference type="ARBA" id="ARBA00022837"/>
    </source>
</evidence>
<dbReference type="SUPFAM" id="SSF49265">
    <property type="entry name" value="Fibronectin type III"/>
    <property type="match status" value="21"/>
</dbReference>
<gene>
    <name evidence="31" type="primary">unc-22</name>
    <name evidence="31" type="ORF">TNCT_339271</name>
</gene>
<feature type="domain" description="Fibronectin type-III" evidence="30">
    <location>
        <begin position="2111"/>
        <end position="2204"/>
    </location>
</feature>
<dbReference type="Pfam" id="PF07679">
    <property type="entry name" value="I-set"/>
    <property type="match status" value="29"/>
</dbReference>
<keyword evidence="7" id="KW-0963">Cytoplasm</keyword>
<evidence type="ECO:0000256" key="21">
    <source>
        <dbReference type="ARBA" id="ARBA00023242"/>
    </source>
</evidence>
<evidence type="ECO:0000256" key="5">
    <source>
        <dbReference type="ARBA" id="ARBA00006692"/>
    </source>
</evidence>
<feature type="domain" description="Fibronectin type-III" evidence="30">
    <location>
        <begin position="4174"/>
        <end position="4269"/>
    </location>
</feature>
<feature type="domain" description="Ig-like" evidence="29">
    <location>
        <begin position="587"/>
        <end position="716"/>
    </location>
</feature>
<feature type="domain" description="Ig-like" evidence="29">
    <location>
        <begin position="7012"/>
        <end position="7100"/>
    </location>
</feature>
<keyword evidence="14" id="KW-0418">Kinase</keyword>
<dbReference type="PROSITE" id="PS00107">
    <property type="entry name" value="PROTEIN_KINASE_ATP"/>
    <property type="match status" value="1"/>
</dbReference>
<feature type="domain" description="Fibronectin type-III" evidence="30">
    <location>
        <begin position="923"/>
        <end position="1018"/>
    </location>
</feature>
<dbReference type="InterPro" id="IPR003598">
    <property type="entry name" value="Ig_sub2"/>
</dbReference>
<dbReference type="InterPro" id="IPR007110">
    <property type="entry name" value="Ig-like_dom"/>
</dbReference>
<dbReference type="GO" id="GO:0005516">
    <property type="term" value="F:calmodulin binding"/>
    <property type="evidence" value="ECO:0007669"/>
    <property type="project" value="UniProtKB-KW"/>
</dbReference>
<feature type="domain" description="Fibronectin type-III" evidence="30">
    <location>
        <begin position="2009"/>
        <end position="2105"/>
    </location>
</feature>
<dbReference type="Gene3D" id="3.30.200.20">
    <property type="entry name" value="Phosphorylase Kinase, domain 1"/>
    <property type="match status" value="1"/>
</dbReference>
<feature type="domain" description="Ig-like" evidence="29">
    <location>
        <begin position="1616"/>
        <end position="1705"/>
    </location>
</feature>
<feature type="domain" description="Fibronectin type-III" evidence="30">
    <location>
        <begin position="2600"/>
        <end position="2692"/>
    </location>
</feature>
<proteinExistence type="inferred from homology"/>
<evidence type="ECO:0000256" key="8">
    <source>
        <dbReference type="ARBA" id="ARBA00022527"/>
    </source>
</evidence>
<keyword evidence="19" id="KW-0175">Coiled coil</keyword>
<feature type="domain" description="Fibronectin type-III" evidence="30">
    <location>
        <begin position="1416"/>
        <end position="1511"/>
    </location>
</feature>
<dbReference type="FunFam" id="2.60.40.10:FF:000051">
    <property type="entry name" value="Uncharacterized protein, isoform J"/>
    <property type="match status" value="9"/>
</dbReference>
<evidence type="ECO:0000256" key="23">
    <source>
        <dbReference type="ARBA" id="ARBA00047899"/>
    </source>
</evidence>
<comment type="cofactor">
    <cofactor evidence="1">
        <name>Mg(2+)</name>
        <dbReference type="ChEBI" id="CHEBI:18420"/>
    </cofactor>
</comment>